<evidence type="ECO:0000313" key="2">
    <source>
        <dbReference type="EMBL" id="WWC71900.1"/>
    </source>
</evidence>
<evidence type="ECO:0000313" key="1">
    <source>
        <dbReference type="EMBL" id="OCF48992.1"/>
    </source>
</evidence>
<reference evidence="1" key="1">
    <citation type="submission" date="2013-07" db="EMBL/GenBank/DDBJ databases">
        <title>The Genome Sequence of Cryptococcus pinus CBS10737.</title>
        <authorList>
            <consortium name="The Broad Institute Genome Sequencing Platform"/>
            <person name="Cuomo C."/>
            <person name="Litvintseva A."/>
            <person name="Chen Y."/>
            <person name="Heitman J."/>
            <person name="Sun S."/>
            <person name="Springer D."/>
            <person name="Dromer F."/>
            <person name="Young S.K."/>
            <person name="Zeng Q."/>
            <person name="Gargeya S."/>
            <person name="Fitzgerald M."/>
            <person name="Abouelleil A."/>
            <person name="Alvarado L."/>
            <person name="Berlin A.M."/>
            <person name="Chapman S.B."/>
            <person name="Dewar J."/>
            <person name="Goldberg J."/>
            <person name="Griggs A."/>
            <person name="Gujja S."/>
            <person name="Hansen M."/>
            <person name="Howarth C."/>
            <person name="Imamovic A."/>
            <person name="Larimer J."/>
            <person name="McCowan C."/>
            <person name="Murphy C."/>
            <person name="Pearson M."/>
            <person name="Priest M."/>
            <person name="Roberts A."/>
            <person name="Saif S."/>
            <person name="Shea T."/>
            <person name="Sykes S."/>
            <person name="Wortman J."/>
            <person name="Nusbaum C."/>
            <person name="Birren B."/>
        </authorList>
    </citation>
    <scope>NUCLEOTIDE SEQUENCE [LARGE SCALE GENOMIC DNA]</scope>
    <source>
        <strain evidence="1">CBS 10737</strain>
    </source>
</reference>
<dbReference type="RefSeq" id="XP_019010211.1">
    <property type="nucleotide sequence ID" value="XM_019156409.1"/>
</dbReference>
<name>A0A1B9I0D0_9TREE</name>
<reference evidence="2" key="2">
    <citation type="submission" date="2013-07" db="EMBL/GenBank/DDBJ databases">
        <authorList>
            <consortium name="The Broad Institute Genome Sequencing Platform"/>
            <person name="Cuomo C."/>
            <person name="Litvintseva A."/>
            <person name="Chen Y."/>
            <person name="Heitman J."/>
            <person name="Sun S."/>
            <person name="Springer D."/>
            <person name="Dromer F."/>
            <person name="Young S.K."/>
            <person name="Zeng Q."/>
            <person name="Gargeya S."/>
            <person name="Fitzgerald M."/>
            <person name="Abouelleil A."/>
            <person name="Alvarado L."/>
            <person name="Berlin A.M."/>
            <person name="Chapman S.B."/>
            <person name="Dewar J."/>
            <person name="Goldberg J."/>
            <person name="Griggs A."/>
            <person name="Gujja S."/>
            <person name="Hansen M."/>
            <person name="Howarth C."/>
            <person name="Imamovic A."/>
            <person name="Larimer J."/>
            <person name="McCowan C."/>
            <person name="Murphy C."/>
            <person name="Pearson M."/>
            <person name="Priest M."/>
            <person name="Roberts A."/>
            <person name="Saif S."/>
            <person name="Shea T."/>
            <person name="Sykes S."/>
            <person name="Wortman J."/>
            <person name="Nusbaum C."/>
            <person name="Birren B."/>
        </authorList>
    </citation>
    <scope>NUCLEOTIDE SEQUENCE</scope>
    <source>
        <strain evidence="2">CBS 10737</strain>
    </source>
</reference>
<dbReference type="KEGG" id="kpin:30173048"/>
<proteinExistence type="predicted"/>
<dbReference type="OrthoDB" id="2566601at2759"/>
<reference evidence="2" key="4">
    <citation type="submission" date="2024-02" db="EMBL/GenBank/DDBJ databases">
        <title>Comparative genomics of Cryptococcus and Kwoniella reveals pathogenesis evolution and contrasting modes of karyotype evolution via chromosome fusion or intercentromeric recombination.</title>
        <authorList>
            <person name="Coelho M.A."/>
            <person name="David-Palma M."/>
            <person name="Shea T."/>
            <person name="Bowers K."/>
            <person name="McGinley-Smith S."/>
            <person name="Mohammad A.W."/>
            <person name="Gnirke A."/>
            <person name="Yurkov A.M."/>
            <person name="Nowrousian M."/>
            <person name="Sun S."/>
            <person name="Cuomo C.A."/>
            <person name="Heitman J."/>
        </authorList>
    </citation>
    <scope>NUCLEOTIDE SEQUENCE</scope>
    <source>
        <strain evidence="2">CBS 10737</strain>
    </source>
</reference>
<reference evidence="1" key="3">
    <citation type="submission" date="2016-07" db="EMBL/GenBank/DDBJ databases">
        <title>Evolution of pathogenesis and genome organization in the Tremellales.</title>
        <authorList>
            <person name="Cuomo C."/>
            <person name="Litvintseva A."/>
            <person name="Heitman J."/>
            <person name="Chen Y."/>
            <person name="Sun S."/>
            <person name="Springer D."/>
            <person name="Dromer F."/>
            <person name="Young S."/>
            <person name="Zeng Q."/>
            <person name="Chapman S."/>
            <person name="Gujja S."/>
            <person name="Saif S."/>
            <person name="Birren B."/>
        </authorList>
    </citation>
    <scope>NUCLEOTIDE SEQUENCE</scope>
    <source>
        <strain evidence="1">CBS 10737</strain>
    </source>
</reference>
<dbReference type="Proteomes" id="UP000094020">
    <property type="component" value="Chromosome 8"/>
</dbReference>
<protein>
    <submittedName>
        <fullName evidence="1">Uncharacterized protein</fullName>
    </submittedName>
</protein>
<dbReference type="GeneID" id="30173048"/>
<dbReference type="EMBL" id="KI894012">
    <property type="protein sequence ID" value="OCF48992.1"/>
    <property type="molecule type" value="Genomic_DNA"/>
</dbReference>
<sequence>MSSSNNQTGAYDVSSCPFTHLIPGTICIKQRREAIVTYSNPSSSKEDPRFTSIEKIVDDEVGILSNKAKADQERFSRWASSISVHIPFAAFKGVYGTATDAKGNSMNVFIPYRSRIGQFDTTLKPKTDSGWDNTESEYCLAGTITVDGKTHDELVKTSEAVSQRTDTWGQTLVNCTVDLGTDPDTMKTAEQILKVDKPIFTFSPQHYVVQPVDGTHPGFRSTLSTRKHVIPEYRIAKNGEYCNQSKVIETMHPMADDEPDKR</sequence>
<evidence type="ECO:0000313" key="3">
    <source>
        <dbReference type="Proteomes" id="UP000094020"/>
    </source>
</evidence>
<accession>A0A1B9I0D0</accession>
<dbReference type="EMBL" id="CP144526">
    <property type="protein sequence ID" value="WWC71900.1"/>
    <property type="molecule type" value="Genomic_DNA"/>
</dbReference>
<dbReference type="AlphaFoldDB" id="A0A1B9I0D0"/>
<organism evidence="1">
    <name type="scientific">Kwoniella pini CBS 10737</name>
    <dbReference type="NCBI Taxonomy" id="1296096"/>
    <lineage>
        <taxon>Eukaryota</taxon>
        <taxon>Fungi</taxon>
        <taxon>Dikarya</taxon>
        <taxon>Basidiomycota</taxon>
        <taxon>Agaricomycotina</taxon>
        <taxon>Tremellomycetes</taxon>
        <taxon>Tremellales</taxon>
        <taxon>Cryptococcaceae</taxon>
        <taxon>Kwoniella</taxon>
    </lineage>
</organism>
<keyword evidence="3" id="KW-1185">Reference proteome</keyword>
<gene>
    <name evidence="1" type="ORF">I206_04679</name>
    <name evidence="2" type="ORF">I206_105859</name>
</gene>